<evidence type="ECO:0000313" key="2">
    <source>
        <dbReference type="EMBL" id="CAD9458109.1"/>
    </source>
</evidence>
<accession>A0A6U3WK12</accession>
<organism evidence="2">
    <name type="scientific">Octactis speculum</name>
    <dbReference type="NCBI Taxonomy" id="3111310"/>
    <lineage>
        <taxon>Eukaryota</taxon>
        <taxon>Sar</taxon>
        <taxon>Stramenopiles</taxon>
        <taxon>Ochrophyta</taxon>
        <taxon>Dictyochophyceae</taxon>
        <taxon>Dictyochales</taxon>
        <taxon>Dictyochaceae</taxon>
        <taxon>Octactis</taxon>
    </lineage>
</organism>
<dbReference type="AlphaFoldDB" id="A0A6U3WK12"/>
<reference evidence="2" key="1">
    <citation type="submission" date="2021-01" db="EMBL/GenBank/DDBJ databases">
        <authorList>
            <person name="Corre E."/>
            <person name="Pelletier E."/>
            <person name="Niang G."/>
            <person name="Scheremetjew M."/>
            <person name="Finn R."/>
            <person name="Kale V."/>
            <person name="Holt S."/>
            <person name="Cochrane G."/>
            <person name="Meng A."/>
            <person name="Brown T."/>
            <person name="Cohen L."/>
        </authorList>
    </citation>
    <scope>NUCLEOTIDE SEQUENCE</scope>
    <source>
        <strain evidence="2">CCMP1381</strain>
    </source>
</reference>
<dbReference type="EMBL" id="HBGS01045532">
    <property type="protein sequence ID" value="CAD9458109.1"/>
    <property type="molecule type" value="Transcribed_RNA"/>
</dbReference>
<sequence length="142" mass="15305">MTDVMIVDVIVIVDVTAIPATVMIAVKIEGETGTTIVTAVSEGVVIAETLVTMTTEEAGTAETLVTMMTVTADEMTTIAVDTRTERSSLFSSLLLKLTTCMIMRVSFLFKDFIQANFFLSIERLGLHAESSDTSGKTLIQES</sequence>
<proteinExistence type="predicted"/>
<gene>
    <name evidence="1" type="ORF">DSPE1174_LOCUS23555</name>
    <name evidence="2" type="ORF">DSPE1174_LOCUS23556</name>
</gene>
<name>A0A6U3WK12_9STRA</name>
<protein>
    <submittedName>
        <fullName evidence="2">Uncharacterized protein</fullName>
    </submittedName>
</protein>
<dbReference type="EMBL" id="HBGS01045531">
    <property type="protein sequence ID" value="CAD9458106.1"/>
    <property type="molecule type" value="Transcribed_RNA"/>
</dbReference>
<evidence type="ECO:0000313" key="1">
    <source>
        <dbReference type="EMBL" id="CAD9458106.1"/>
    </source>
</evidence>